<evidence type="ECO:0000256" key="5">
    <source>
        <dbReference type="RuleBase" id="RU000499"/>
    </source>
</evidence>
<keyword evidence="8" id="KW-1185">Reference proteome</keyword>
<evidence type="ECO:0000256" key="4">
    <source>
        <dbReference type="PIRSR" id="PIRSR000303-1"/>
    </source>
</evidence>
<dbReference type="EMBL" id="JQCD01000029">
    <property type="protein sequence ID" value="KRN76514.1"/>
    <property type="molecule type" value="Genomic_DNA"/>
</dbReference>
<dbReference type="InterPro" id="IPR000889">
    <property type="entry name" value="Glutathione_peroxidase"/>
</dbReference>
<dbReference type="CDD" id="cd00340">
    <property type="entry name" value="GSH_Peroxidase"/>
    <property type="match status" value="1"/>
</dbReference>
<dbReference type="PANTHER" id="PTHR11592:SF78">
    <property type="entry name" value="GLUTATHIONE PEROXIDASE"/>
    <property type="match status" value="1"/>
</dbReference>
<sequence>MASIYDFELKDIDGMPLKFSDFKGKIILVVNTASKCGLAGQLNDLEELYEKYNQKGFEIIGIPSNQFKGELATDAETANYCALRYGVNFPMTQRVDVNGKHAHPLFQYLKAASGHGAIKWNYTKFLINQDGELVHRFAPVASVQKIEQAIATLI</sequence>
<feature type="domain" description="Thioredoxin" evidence="6">
    <location>
        <begin position="1"/>
        <end position="154"/>
    </location>
</feature>
<feature type="active site" evidence="4">
    <location>
        <position position="36"/>
    </location>
</feature>
<dbReference type="PRINTS" id="PR01011">
    <property type="entry name" value="GLUTPROXDASE"/>
</dbReference>
<evidence type="ECO:0000256" key="2">
    <source>
        <dbReference type="ARBA" id="ARBA00022559"/>
    </source>
</evidence>
<gene>
    <name evidence="7" type="ORF">IV67_GL000774</name>
</gene>
<dbReference type="Proteomes" id="UP000051673">
    <property type="component" value="Unassembled WGS sequence"/>
</dbReference>
<dbReference type="PATRIC" id="fig|1620.3.peg.788"/>
<dbReference type="PANTHER" id="PTHR11592">
    <property type="entry name" value="GLUTATHIONE PEROXIDASE"/>
    <property type="match status" value="1"/>
</dbReference>
<dbReference type="InterPro" id="IPR036249">
    <property type="entry name" value="Thioredoxin-like_sf"/>
</dbReference>
<dbReference type="PROSITE" id="PS00460">
    <property type="entry name" value="GLUTATHIONE_PEROXID_1"/>
    <property type="match status" value="1"/>
</dbReference>
<evidence type="ECO:0000313" key="8">
    <source>
        <dbReference type="Proteomes" id="UP000051673"/>
    </source>
</evidence>
<evidence type="ECO:0000256" key="1">
    <source>
        <dbReference type="ARBA" id="ARBA00006926"/>
    </source>
</evidence>
<dbReference type="PROSITE" id="PS51355">
    <property type="entry name" value="GLUTATHIONE_PEROXID_3"/>
    <property type="match status" value="1"/>
</dbReference>
<dbReference type="STRING" id="1620.IV67_GL000774"/>
<dbReference type="AlphaFoldDB" id="A0A0R2JGP0"/>
<keyword evidence="3 5" id="KW-0560">Oxidoreductase</keyword>
<comment type="caution">
    <text evidence="7">The sequence shown here is derived from an EMBL/GenBank/DDBJ whole genome shotgun (WGS) entry which is preliminary data.</text>
</comment>
<accession>A0A0R2JGP0</accession>
<dbReference type="InterPro" id="IPR029759">
    <property type="entry name" value="GPX_AS"/>
</dbReference>
<organism evidence="7 8">
    <name type="scientific">Weissella minor</name>
    <dbReference type="NCBI Taxonomy" id="1620"/>
    <lineage>
        <taxon>Bacteria</taxon>
        <taxon>Bacillati</taxon>
        <taxon>Bacillota</taxon>
        <taxon>Bacilli</taxon>
        <taxon>Lactobacillales</taxon>
        <taxon>Lactobacillaceae</taxon>
        <taxon>Weissella</taxon>
    </lineage>
</organism>
<protein>
    <recommendedName>
        <fullName evidence="5">Glutathione peroxidase</fullName>
    </recommendedName>
</protein>
<dbReference type="InterPro" id="IPR013766">
    <property type="entry name" value="Thioredoxin_domain"/>
</dbReference>
<dbReference type="PROSITE" id="PS51352">
    <property type="entry name" value="THIOREDOXIN_2"/>
    <property type="match status" value="1"/>
</dbReference>
<evidence type="ECO:0000259" key="6">
    <source>
        <dbReference type="PROSITE" id="PS51352"/>
    </source>
</evidence>
<dbReference type="Gene3D" id="3.40.30.10">
    <property type="entry name" value="Glutaredoxin"/>
    <property type="match status" value="1"/>
</dbReference>
<dbReference type="Pfam" id="PF00255">
    <property type="entry name" value="GSHPx"/>
    <property type="match status" value="1"/>
</dbReference>
<dbReference type="PIRSF" id="PIRSF000303">
    <property type="entry name" value="Glutathion_perox"/>
    <property type="match status" value="1"/>
</dbReference>
<dbReference type="OrthoDB" id="9789406at2"/>
<keyword evidence="2 5" id="KW-0575">Peroxidase</keyword>
<evidence type="ECO:0000256" key="3">
    <source>
        <dbReference type="ARBA" id="ARBA00023002"/>
    </source>
</evidence>
<dbReference type="RefSeq" id="WP_057788321.1">
    <property type="nucleotide sequence ID" value="NZ_JQCD01000029.1"/>
</dbReference>
<dbReference type="SUPFAM" id="SSF52833">
    <property type="entry name" value="Thioredoxin-like"/>
    <property type="match status" value="1"/>
</dbReference>
<reference evidence="7 8" key="1">
    <citation type="journal article" date="2015" name="Genome Announc.">
        <title>Expanding the biotechnology potential of lactobacilli through comparative genomics of 213 strains and associated genera.</title>
        <authorList>
            <person name="Sun Z."/>
            <person name="Harris H.M."/>
            <person name="McCann A."/>
            <person name="Guo C."/>
            <person name="Argimon S."/>
            <person name="Zhang W."/>
            <person name="Yang X."/>
            <person name="Jeffery I.B."/>
            <person name="Cooney J.C."/>
            <person name="Kagawa T.F."/>
            <person name="Liu W."/>
            <person name="Song Y."/>
            <person name="Salvetti E."/>
            <person name="Wrobel A."/>
            <person name="Rasinkangas P."/>
            <person name="Parkhill J."/>
            <person name="Rea M.C."/>
            <person name="O'Sullivan O."/>
            <person name="Ritari J."/>
            <person name="Douillard F.P."/>
            <person name="Paul Ross R."/>
            <person name="Yang R."/>
            <person name="Briner A.E."/>
            <person name="Felis G.E."/>
            <person name="de Vos W.M."/>
            <person name="Barrangou R."/>
            <person name="Klaenhammer T.R."/>
            <person name="Caufield P.W."/>
            <person name="Cui Y."/>
            <person name="Zhang H."/>
            <person name="O'Toole P.W."/>
        </authorList>
    </citation>
    <scope>NUCLEOTIDE SEQUENCE [LARGE SCALE GENOMIC DNA]</scope>
    <source>
        <strain evidence="7 8">DSM 20014</strain>
    </source>
</reference>
<dbReference type="GO" id="GO:0004601">
    <property type="term" value="F:peroxidase activity"/>
    <property type="evidence" value="ECO:0007669"/>
    <property type="project" value="UniProtKB-KW"/>
</dbReference>
<proteinExistence type="inferred from homology"/>
<comment type="similarity">
    <text evidence="1 5">Belongs to the glutathione peroxidase family.</text>
</comment>
<dbReference type="GO" id="GO:0034599">
    <property type="term" value="P:cellular response to oxidative stress"/>
    <property type="evidence" value="ECO:0007669"/>
    <property type="project" value="TreeGrafter"/>
</dbReference>
<name>A0A0R2JGP0_9LACO</name>
<evidence type="ECO:0000313" key="7">
    <source>
        <dbReference type="EMBL" id="KRN76514.1"/>
    </source>
</evidence>